<dbReference type="HOGENOM" id="CLU_3070193_0_0_1"/>
<evidence type="ECO:0000313" key="1">
    <source>
        <dbReference type="EMBL" id="KIJ33154.1"/>
    </source>
</evidence>
<dbReference type="EMBL" id="KN837217">
    <property type="protein sequence ID" value="KIJ33154.1"/>
    <property type="molecule type" value="Genomic_DNA"/>
</dbReference>
<evidence type="ECO:0000313" key="2">
    <source>
        <dbReference type="EMBL" id="KIJ42336.1"/>
    </source>
</evidence>
<keyword evidence="3" id="KW-1185">Reference proteome</keyword>
<evidence type="ECO:0000313" key="3">
    <source>
        <dbReference type="Proteomes" id="UP000054279"/>
    </source>
</evidence>
<protein>
    <submittedName>
        <fullName evidence="2">Uncharacterized protein</fullName>
    </submittedName>
</protein>
<organism evidence="2 3">
    <name type="scientific">Sphaerobolus stellatus (strain SS14)</name>
    <dbReference type="NCBI Taxonomy" id="990650"/>
    <lineage>
        <taxon>Eukaryota</taxon>
        <taxon>Fungi</taxon>
        <taxon>Dikarya</taxon>
        <taxon>Basidiomycota</taxon>
        <taxon>Agaricomycotina</taxon>
        <taxon>Agaricomycetes</taxon>
        <taxon>Phallomycetidae</taxon>
        <taxon>Geastrales</taxon>
        <taxon>Sphaerobolaceae</taxon>
        <taxon>Sphaerobolus</taxon>
    </lineage>
</organism>
<accession>A0A0C9VVL4</accession>
<dbReference type="EMBL" id="KN837130">
    <property type="protein sequence ID" value="KIJ42336.1"/>
    <property type="molecule type" value="Genomic_DNA"/>
</dbReference>
<dbReference type="Proteomes" id="UP000054279">
    <property type="component" value="Unassembled WGS sequence"/>
</dbReference>
<proteinExistence type="predicted"/>
<gene>
    <name evidence="2" type="ORF">M422DRAFT_31310</name>
    <name evidence="1" type="ORF">M422DRAFT_35624</name>
</gene>
<sequence length="53" mass="5777">MVLSTLTDDLLPPTTQVRVNGESELLSAVDPLALRRRWPGDSACSGYAFTHAF</sequence>
<name>A0A0C9VVL4_SPHS4</name>
<reference evidence="2 3" key="1">
    <citation type="submission" date="2014-06" db="EMBL/GenBank/DDBJ databases">
        <title>Evolutionary Origins and Diversification of the Mycorrhizal Mutualists.</title>
        <authorList>
            <consortium name="DOE Joint Genome Institute"/>
            <consortium name="Mycorrhizal Genomics Consortium"/>
            <person name="Kohler A."/>
            <person name="Kuo A."/>
            <person name="Nagy L.G."/>
            <person name="Floudas D."/>
            <person name="Copeland A."/>
            <person name="Barry K.W."/>
            <person name="Cichocki N."/>
            <person name="Veneault-Fourrey C."/>
            <person name="LaButti K."/>
            <person name="Lindquist E.A."/>
            <person name="Lipzen A."/>
            <person name="Lundell T."/>
            <person name="Morin E."/>
            <person name="Murat C."/>
            <person name="Riley R."/>
            <person name="Ohm R."/>
            <person name="Sun H."/>
            <person name="Tunlid A."/>
            <person name="Henrissat B."/>
            <person name="Grigoriev I.V."/>
            <person name="Hibbett D.S."/>
            <person name="Martin F."/>
        </authorList>
    </citation>
    <scope>NUCLEOTIDE SEQUENCE [LARGE SCALE GENOMIC DNA]</scope>
    <source>
        <strain evidence="2 3">SS14</strain>
    </source>
</reference>
<dbReference type="AlphaFoldDB" id="A0A0C9VVL4"/>